<dbReference type="GO" id="GO:0000221">
    <property type="term" value="C:vacuolar proton-transporting V-type ATPase, V1 domain"/>
    <property type="evidence" value="ECO:0007669"/>
    <property type="project" value="TreeGrafter"/>
</dbReference>
<accession>A0AAW1DC55</accession>
<evidence type="ECO:0000256" key="1">
    <source>
        <dbReference type="ARBA" id="ARBA00006138"/>
    </source>
</evidence>
<dbReference type="Proteomes" id="UP001461498">
    <property type="component" value="Unassembled WGS sequence"/>
</dbReference>
<evidence type="ECO:0000256" key="4">
    <source>
        <dbReference type="ARBA" id="ARBA00023065"/>
    </source>
</evidence>
<proteinExistence type="inferred from homology"/>
<evidence type="ECO:0000313" key="7">
    <source>
        <dbReference type="EMBL" id="KAK9508022.1"/>
    </source>
</evidence>
<reference evidence="7 8" key="1">
    <citation type="submission" date="2022-12" db="EMBL/GenBank/DDBJ databases">
        <title>Chromosome-level genome assembly of true bugs.</title>
        <authorList>
            <person name="Ma L."/>
            <person name="Li H."/>
        </authorList>
    </citation>
    <scope>NUCLEOTIDE SEQUENCE [LARGE SCALE GENOMIC DNA]</scope>
    <source>
        <strain evidence="7">Lab_2022b</strain>
    </source>
</reference>
<dbReference type="Gene3D" id="3.30.70.100">
    <property type="match status" value="1"/>
</dbReference>
<dbReference type="PANTHER" id="PTHR10137">
    <property type="entry name" value="V-TYPE PROTON ATPASE SUBUNIT C"/>
    <property type="match status" value="1"/>
</dbReference>
<sequence>MAEYWLISTPLEKNPDDGWKQLYSITTKVKTCEIFKFFIPVLKVGTLDTLLADSDNLSKLEMYLEGLLVRLANGMGTAYNIEETQRLRELFLVRGQNLYDYLVTFRWDVARFPTKQTIKSIADLALKQGSIIESEYKLKFQDYLAAKTAYEICQKNEQGSLLTRNLTDIIKKEDYISDSIYLSTVFVIVPKKLLGDWYNMYERFDETVVPKSSRIITEDPEYYLVGVTVFQKNISSFTENCRKFKFLVRQFKHDDQEEMKNKEKVEYNRLKKEALFQPLVNMLRHQFCEVYINYVHVKAARIFVESVLRYGLPPHFRTVLMIVGKKDVKKVRDILYHLYKHLDAIVISDGDKVHLESGAAVGHNPADYYPYVTTRINTDII</sequence>
<dbReference type="CDD" id="cd14785">
    <property type="entry name" value="V-ATPase_C"/>
    <property type="match status" value="1"/>
</dbReference>
<gene>
    <name evidence="7" type="ORF">O3M35_007773</name>
</gene>
<keyword evidence="4 6" id="KW-0406">Ion transport</keyword>
<dbReference type="SUPFAM" id="SSF118203">
    <property type="entry name" value="Vacuolar ATP synthase subunit C"/>
    <property type="match status" value="1"/>
</dbReference>
<comment type="caution">
    <text evidence="7">The sequence shown here is derived from an EMBL/GenBank/DDBJ whole genome shotgun (WGS) entry which is preliminary data.</text>
</comment>
<dbReference type="PANTHER" id="PTHR10137:SF0">
    <property type="entry name" value="V-TYPE PROTON ATPASE SUBUNIT C"/>
    <property type="match status" value="1"/>
</dbReference>
<comment type="subunit">
    <text evidence="6">V-ATPase is a heteromultimeric enzyme made up of two complexes: the ATP-hydrolytic V1 complex and the proton translocation V0 complex. The V1 complex consists of three catalytic AB heterodimers that form a heterohexamer, three peripheral stalks each consisting of EG heterodimers, one central rotor including subunits D and F, and the regulatory subunits C and H. The proton translocation complex V0 consists of the proton transport subunit a, a ring of proteolipid subunits c9c'', rotary subunit d, subunits e and f, and two accessory subunits.</text>
</comment>
<evidence type="ECO:0000256" key="5">
    <source>
        <dbReference type="ARBA" id="ARBA00071118"/>
    </source>
</evidence>
<dbReference type="EMBL" id="JAPXFL010000004">
    <property type="protein sequence ID" value="KAK9508022.1"/>
    <property type="molecule type" value="Genomic_DNA"/>
</dbReference>
<keyword evidence="2 6" id="KW-0813">Transport</keyword>
<organism evidence="7 8">
    <name type="scientific">Rhynocoris fuscipes</name>
    <dbReference type="NCBI Taxonomy" id="488301"/>
    <lineage>
        <taxon>Eukaryota</taxon>
        <taxon>Metazoa</taxon>
        <taxon>Ecdysozoa</taxon>
        <taxon>Arthropoda</taxon>
        <taxon>Hexapoda</taxon>
        <taxon>Insecta</taxon>
        <taxon>Pterygota</taxon>
        <taxon>Neoptera</taxon>
        <taxon>Paraneoptera</taxon>
        <taxon>Hemiptera</taxon>
        <taxon>Heteroptera</taxon>
        <taxon>Panheteroptera</taxon>
        <taxon>Cimicomorpha</taxon>
        <taxon>Reduviidae</taxon>
        <taxon>Harpactorinae</taxon>
        <taxon>Harpactorini</taxon>
        <taxon>Rhynocoris</taxon>
    </lineage>
</organism>
<keyword evidence="8" id="KW-1185">Reference proteome</keyword>
<dbReference type="Pfam" id="PF03223">
    <property type="entry name" value="V-ATPase_C"/>
    <property type="match status" value="1"/>
</dbReference>
<evidence type="ECO:0000256" key="2">
    <source>
        <dbReference type="ARBA" id="ARBA00022448"/>
    </source>
</evidence>
<dbReference type="Gene3D" id="3.30.70.1180">
    <property type="entry name" value="Vacuolar atp synthase subunit c, domain 1"/>
    <property type="match status" value="1"/>
</dbReference>
<dbReference type="InterPro" id="IPR004907">
    <property type="entry name" value="ATPase_V1-cplx_csu"/>
</dbReference>
<dbReference type="GO" id="GO:0046961">
    <property type="term" value="F:proton-transporting ATPase activity, rotational mechanism"/>
    <property type="evidence" value="ECO:0007669"/>
    <property type="project" value="InterPro"/>
</dbReference>
<keyword evidence="3 6" id="KW-0375">Hydrogen ion transport</keyword>
<dbReference type="InterPro" id="IPR036132">
    <property type="entry name" value="Vac_ATP_synth_c_sf"/>
</dbReference>
<comment type="function">
    <text evidence="6">Subunit of the V1 complex of vacuolar(H+)-ATPase (V-ATPase), a multisubunit enzyme composed of a peripheral complex (V1) that hydrolyzes ATP and a membrane integral complex (V0) that translocates protons. V-ATPase is responsible for acidifying and maintaining the pH of intracellular compartments and in some cell types, is targeted to the plasma membrane, where it is responsible for acidifying the extracellular environment. Subunit C is necessary for the assembly of the catalytic sector of the enzyme and is likely to have a specific function in its catalytic activity.</text>
</comment>
<dbReference type="AlphaFoldDB" id="A0AAW1DC55"/>
<evidence type="ECO:0000313" key="8">
    <source>
        <dbReference type="Proteomes" id="UP001461498"/>
    </source>
</evidence>
<evidence type="ECO:0000256" key="6">
    <source>
        <dbReference type="RuleBase" id="RU364010"/>
    </source>
</evidence>
<comment type="similarity">
    <text evidence="1 6">Belongs to the V-ATPase C subunit family.</text>
</comment>
<protein>
    <recommendedName>
        <fullName evidence="5 6">V-type proton ATPase subunit C</fullName>
    </recommendedName>
</protein>
<dbReference type="Gene3D" id="1.20.1460.10">
    <property type="entry name" value="subunit c (vma5p) of the yeast v-atpase, domain 2"/>
    <property type="match status" value="1"/>
</dbReference>
<dbReference type="FunFam" id="3.30.70.100:FF:000002">
    <property type="entry name" value="V-type proton ATPase subunit C"/>
    <property type="match status" value="1"/>
</dbReference>
<evidence type="ECO:0000256" key="3">
    <source>
        <dbReference type="ARBA" id="ARBA00022781"/>
    </source>
</evidence>
<name>A0AAW1DC55_9HEMI</name>